<gene>
    <name evidence="2" type="ORF">C8F04DRAFT_1274910</name>
</gene>
<dbReference type="AlphaFoldDB" id="A0AAD6WR23"/>
<keyword evidence="1" id="KW-0812">Transmembrane</keyword>
<evidence type="ECO:0000256" key="1">
    <source>
        <dbReference type="SAM" id="Phobius"/>
    </source>
</evidence>
<organism evidence="2 3">
    <name type="scientific">Mycena alexandri</name>
    <dbReference type="NCBI Taxonomy" id="1745969"/>
    <lineage>
        <taxon>Eukaryota</taxon>
        <taxon>Fungi</taxon>
        <taxon>Dikarya</taxon>
        <taxon>Basidiomycota</taxon>
        <taxon>Agaricomycotina</taxon>
        <taxon>Agaricomycetes</taxon>
        <taxon>Agaricomycetidae</taxon>
        <taxon>Agaricales</taxon>
        <taxon>Marasmiineae</taxon>
        <taxon>Mycenaceae</taxon>
        <taxon>Mycena</taxon>
    </lineage>
</organism>
<evidence type="ECO:0000313" key="2">
    <source>
        <dbReference type="EMBL" id="KAJ7020526.1"/>
    </source>
</evidence>
<keyword evidence="1" id="KW-0472">Membrane</keyword>
<dbReference type="EMBL" id="JARJCM010000259">
    <property type="protein sequence ID" value="KAJ7020526.1"/>
    <property type="molecule type" value="Genomic_DNA"/>
</dbReference>
<reference evidence="2" key="1">
    <citation type="submission" date="2023-03" db="EMBL/GenBank/DDBJ databases">
        <title>Massive genome expansion in bonnet fungi (Mycena s.s.) driven by repeated elements and novel gene families across ecological guilds.</title>
        <authorList>
            <consortium name="Lawrence Berkeley National Laboratory"/>
            <person name="Harder C.B."/>
            <person name="Miyauchi S."/>
            <person name="Viragh M."/>
            <person name="Kuo A."/>
            <person name="Thoen E."/>
            <person name="Andreopoulos B."/>
            <person name="Lu D."/>
            <person name="Skrede I."/>
            <person name="Drula E."/>
            <person name="Henrissat B."/>
            <person name="Morin E."/>
            <person name="Kohler A."/>
            <person name="Barry K."/>
            <person name="LaButti K."/>
            <person name="Morin E."/>
            <person name="Salamov A."/>
            <person name="Lipzen A."/>
            <person name="Mereny Z."/>
            <person name="Hegedus B."/>
            <person name="Baldrian P."/>
            <person name="Stursova M."/>
            <person name="Weitz H."/>
            <person name="Taylor A."/>
            <person name="Grigoriev I.V."/>
            <person name="Nagy L.G."/>
            <person name="Martin F."/>
            <person name="Kauserud H."/>
        </authorList>
    </citation>
    <scope>NUCLEOTIDE SEQUENCE</scope>
    <source>
        <strain evidence="2">CBHHK200</strain>
    </source>
</reference>
<protein>
    <submittedName>
        <fullName evidence="2">Uncharacterized protein</fullName>
    </submittedName>
</protein>
<name>A0AAD6WR23_9AGAR</name>
<feature type="transmembrane region" description="Helical" evidence="1">
    <location>
        <begin position="25"/>
        <end position="47"/>
    </location>
</feature>
<keyword evidence="3" id="KW-1185">Reference proteome</keyword>
<keyword evidence="1" id="KW-1133">Transmembrane helix</keyword>
<sequence>MVWLSAPAIPFDTSTMVPAIPLLRIILEFVVAFFGASAGVLAILHLADISFPLLDTLQITLACTCVVFAAMRAAGRLWVLGGESESHSCSIEDDPALRSSAEFEEKKVFEMV</sequence>
<feature type="transmembrane region" description="Helical" evidence="1">
    <location>
        <begin position="59"/>
        <end position="79"/>
    </location>
</feature>
<comment type="caution">
    <text evidence="2">The sequence shown here is derived from an EMBL/GenBank/DDBJ whole genome shotgun (WGS) entry which is preliminary data.</text>
</comment>
<dbReference type="Proteomes" id="UP001218188">
    <property type="component" value="Unassembled WGS sequence"/>
</dbReference>
<proteinExistence type="predicted"/>
<accession>A0AAD6WR23</accession>
<evidence type="ECO:0000313" key="3">
    <source>
        <dbReference type="Proteomes" id="UP001218188"/>
    </source>
</evidence>